<reference evidence="4" key="1">
    <citation type="submission" date="2016-10" db="EMBL/GenBank/DDBJ databases">
        <authorList>
            <person name="Varghese N."/>
            <person name="Submissions S."/>
        </authorList>
    </citation>
    <scope>NUCLEOTIDE SEQUENCE [LARGE SCALE GENOMIC DNA]</scope>
    <source>
        <strain evidence="4">DSM 18579</strain>
    </source>
</reference>
<feature type="region of interest" description="Disordered" evidence="1">
    <location>
        <begin position="439"/>
        <end position="497"/>
    </location>
</feature>
<evidence type="ECO:0000259" key="2">
    <source>
        <dbReference type="Pfam" id="PF02120"/>
    </source>
</evidence>
<dbReference type="Pfam" id="PF02120">
    <property type="entry name" value="Flg_hook"/>
    <property type="match status" value="1"/>
</dbReference>
<evidence type="ECO:0000313" key="4">
    <source>
        <dbReference type="Proteomes" id="UP000242642"/>
    </source>
</evidence>
<gene>
    <name evidence="3" type="ORF">SAMN02583745_00688</name>
</gene>
<name>A0A1H9ZUL5_9GAMM</name>
<dbReference type="OrthoDB" id="1792985at2"/>
<proteinExistence type="predicted"/>
<dbReference type="Gene3D" id="3.30.750.140">
    <property type="match status" value="1"/>
</dbReference>
<evidence type="ECO:0000256" key="1">
    <source>
        <dbReference type="SAM" id="MobiDB-lite"/>
    </source>
</evidence>
<dbReference type="STRING" id="1123402.SAMN02583745_00688"/>
<keyword evidence="4" id="KW-1185">Reference proteome</keyword>
<dbReference type="Proteomes" id="UP000242642">
    <property type="component" value="Unassembled WGS sequence"/>
</dbReference>
<protein>
    <submittedName>
        <fullName evidence="3">Flagellar hook-length control protein FliK</fullName>
    </submittedName>
</protein>
<accession>A0A1H9ZUL5</accession>
<dbReference type="AlphaFoldDB" id="A0A1H9ZUL5"/>
<keyword evidence="3" id="KW-0282">Flagellum</keyword>
<feature type="compositionally biased region" description="Low complexity" evidence="1">
    <location>
        <begin position="446"/>
        <end position="457"/>
    </location>
</feature>
<evidence type="ECO:0000313" key="3">
    <source>
        <dbReference type="EMBL" id="SES84970.1"/>
    </source>
</evidence>
<dbReference type="InterPro" id="IPR021136">
    <property type="entry name" value="Flagellar_hook_control-like_C"/>
</dbReference>
<feature type="domain" description="Flagellar hook-length control protein-like C-terminal" evidence="2">
    <location>
        <begin position="366"/>
        <end position="445"/>
    </location>
</feature>
<dbReference type="CDD" id="cd17470">
    <property type="entry name" value="T3SS_Flik_C"/>
    <property type="match status" value="1"/>
</dbReference>
<dbReference type="InterPro" id="IPR038610">
    <property type="entry name" value="FliK-like_C_sf"/>
</dbReference>
<dbReference type="InterPro" id="IPR052563">
    <property type="entry name" value="FliK"/>
</dbReference>
<keyword evidence="3" id="KW-0966">Cell projection</keyword>
<dbReference type="EMBL" id="FOHV01000004">
    <property type="protein sequence ID" value="SES84970.1"/>
    <property type="molecule type" value="Genomic_DNA"/>
</dbReference>
<dbReference type="RefSeq" id="WP_093317838.1">
    <property type="nucleotide sequence ID" value="NZ_FOHV01000004.1"/>
</dbReference>
<feature type="compositionally biased region" description="Polar residues" evidence="1">
    <location>
        <begin position="473"/>
        <end position="490"/>
    </location>
</feature>
<keyword evidence="3" id="KW-0969">Cilium</keyword>
<dbReference type="PANTHER" id="PTHR37533:SF2">
    <property type="entry name" value="FLAGELLAR HOOK-LENGTH CONTROL PROTEIN"/>
    <property type="match status" value="1"/>
</dbReference>
<dbReference type="PANTHER" id="PTHR37533">
    <property type="entry name" value="FLAGELLAR HOOK-LENGTH CONTROL PROTEIN"/>
    <property type="match status" value="1"/>
</dbReference>
<organism evidence="3 4">
    <name type="scientific">Thorsellia anophelis DSM 18579</name>
    <dbReference type="NCBI Taxonomy" id="1123402"/>
    <lineage>
        <taxon>Bacteria</taxon>
        <taxon>Pseudomonadati</taxon>
        <taxon>Pseudomonadota</taxon>
        <taxon>Gammaproteobacteria</taxon>
        <taxon>Enterobacterales</taxon>
        <taxon>Thorselliaceae</taxon>
        <taxon>Thorsellia</taxon>
    </lineage>
</organism>
<sequence>MNNTLILNIISPSTTQTLQAQATTDEGGLFGELMGSISSKFSDTAKETNDSNSKANVTLSEKEINELELNLSAFLSLIISFSEKIDLDITNFGDSSIDPAEISNFLAALDKLTSLSSLEISSKSLNEALSLLNDLKSSLSSEIGEISDQKISLISIKSSFDSIDLNNAIQNLNNTLLMKQRNGIGAELSVENTNLILEKTALSDISGQSLNNIKGQHFNNISEFLAQADEINNRLKELLSTLTVNQKSVSTQPKSNKVDTTLISTYSSLNLNEPKLINNDIKNNLANSVLLTHINEQLSWVNREETNDSIPEITNLDLEQPLFADNKSVSDVSNTDKASLSPARTFQGSINIPFASEAWQNAFNKQMLMFIKNGVQNAELRLHPQELGVINIQLSLDDNLVKLQLFSANPQVRSSMENTLNNLKTAFDAQGYHLDESFIGNENQHNSNFSEDNNSFERLNSPKKQGSEIDDSNIANNTDIQTKPTPSSRSVGIDNFI</sequence>